<reference evidence="1" key="1">
    <citation type="journal article" date="2021" name="Proc. Natl. Acad. Sci. U.S.A.">
        <title>A Catalog of Tens of Thousands of Viruses from Human Metagenomes Reveals Hidden Associations with Chronic Diseases.</title>
        <authorList>
            <person name="Tisza M.J."/>
            <person name="Buck C.B."/>
        </authorList>
    </citation>
    <scope>NUCLEOTIDE SEQUENCE</scope>
    <source>
        <strain evidence="1">CtNiB4</strain>
    </source>
</reference>
<name>A0A8S5L776_9CAUD</name>
<dbReference type="EMBL" id="BK014648">
    <property type="protein sequence ID" value="DAD65741.1"/>
    <property type="molecule type" value="Genomic_DNA"/>
</dbReference>
<evidence type="ECO:0000313" key="1">
    <source>
        <dbReference type="EMBL" id="DAD65741.1"/>
    </source>
</evidence>
<organism evidence="1">
    <name type="scientific">Siphoviridae sp. ctNiB4</name>
    <dbReference type="NCBI Taxonomy" id="2823575"/>
    <lineage>
        <taxon>Viruses</taxon>
        <taxon>Duplodnaviria</taxon>
        <taxon>Heunggongvirae</taxon>
        <taxon>Uroviricota</taxon>
        <taxon>Caudoviricetes</taxon>
    </lineage>
</organism>
<accession>A0A8S5L776</accession>
<proteinExistence type="predicted"/>
<sequence>MEIVRRDKPMEECSSFRVKIKGQEFLFREDADGLYISKVESSKAKDVITIQPKVANAIVID</sequence>
<protein>
    <submittedName>
        <fullName evidence="1">Uncharacterized protein</fullName>
    </submittedName>
</protein>